<dbReference type="AlphaFoldDB" id="A0A9W9M075"/>
<feature type="region of interest" description="Disordered" evidence="1">
    <location>
        <begin position="589"/>
        <end position="618"/>
    </location>
</feature>
<proteinExistence type="predicted"/>
<feature type="compositionally biased region" description="Low complexity" evidence="1">
    <location>
        <begin position="320"/>
        <end position="342"/>
    </location>
</feature>
<dbReference type="GO" id="GO:0006357">
    <property type="term" value="P:regulation of transcription by RNA polymerase II"/>
    <property type="evidence" value="ECO:0007669"/>
    <property type="project" value="InterPro"/>
</dbReference>
<gene>
    <name evidence="2" type="ORF">N7492_001811</name>
</gene>
<dbReference type="OrthoDB" id="4335359at2759"/>
<name>A0A9W9M075_9EURO</name>
<feature type="region of interest" description="Disordered" evidence="1">
    <location>
        <begin position="695"/>
        <end position="714"/>
    </location>
</feature>
<evidence type="ECO:0008006" key="4">
    <source>
        <dbReference type="Google" id="ProtNLM"/>
    </source>
</evidence>
<feature type="compositionally biased region" description="Polar residues" evidence="1">
    <location>
        <begin position="41"/>
        <end position="58"/>
    </location>
</feature>
<keyword evidence="3" id="KW-1185">Reference proteome</keyword>
<dbReference type="Proteomes" id="UP001146351">
    <property type="component" value="Unassembled WGS sequence"/>
</dbReference>
<dbReference type="GO" id="GO:0000978">
    <property type="term" value="F:RNA polymerase II cis-regulatory region sequence-specific DNA binding"/>
    <property type="evidence" value="ECO:0007669"/>
    <property type="project" value="TreeGrafter"/>
</dbReference>
<feature type="region of interest" description="Disordered" evidence="1">
    <location>
        <begin position="1"/>
        <end position="92"/>
    </location>
</feature>
<accession>A0A9W9M075</accession>
<comment type="caution">
    <text evidence="2">The sequence shown here is derived from an EMBL/GenBank/DDBJ whole genome shotgun (WGS) entry which is preliminary data.</text>
</comment>
<organism evidence="2 3">
    <name type="scientific">Penicillium capsulatum</name>
    <dbReference type="NCBI Taxonomy" id="69766"/>
    <lineage>
        <taxon>Eukaryota</taxon>
        <taxon>Fungi</taxon>
        <taxon>Dikarya</taxon>
        <taxon>Ascomycota</taxon>
        <taxon>Pezizomycotina</taxon>
        <taxon>Eurotiomycetes</taxon>
        <taxon>Eurotiomycetidae</taxon>
        <taxon>Eurotiales</taxon>
        <taxon>Aspergillaceae</taxon>
        <taxon>Penicillium</taxon>
    </lineage>
</organism>
<dbReference type="PANTHER" id="PTHR45975:SF2">
    <property type="entry name" value="NUCLEOSOME-REMODELING FACTOR SUBUNIT BPTF"/>
    <property type="match status" value="1"/>
</dbReference>
<evidence type="ECO:0000256" key="1">
    <source>
        <dbReference type="SAM" id="MobiDB-lite"/>
    </source>
</evidence>
<evidence type="ECO:0000313" key="2">
    <source>
        <dbReference type="EMBL" id="KAJ5184195.1"/>
    </source>
</evidence>
<feature type="region of interest" description="Disordered" evidence="1">
    <location>
        <begin position="634"/>
        <end position="653"/>
    </location>
</feature>
<protein>
    <recommendedName>
        <fullName evidence="4">J domain-containing protein</fullName>
    </recommendedName>
</protein>
<sequence>MSPNNDDLALRMRNLQQPRVDDETTESQITYPNLLPAPAEGSSQGFTLPQGTGTQAPHSAQPAPDRSAPQSPTLWQGVGEEQDDMDETRDLSDEERLNLMRAVANAPENPREFQGHLNGVLPFAMKFNFLMKLVHPDKFPAHKEEADAAFKKLTSVRDNLGGDRHVHFWFGKDKDSQNREPPPAHAEGELSSYHKEAHAKATPYLKVLFDALGKDPNINPSPPFSGLDRATKSAAEALTCLNASIQKDNQLLKKDVDTGLIQFTQLCARWRPGFLSPPLEAMQDDLTRHWCGEFGYPKEWANLRHWVSPVAAPTSSSTNSHPMPSKYSSSSANSQPAPSTSSAIVPFHDNGIQIWNSTAGNTRTIAIPLRTVARSIKSGYTSSGEMILCMQRLGLYSARFVVQDSHGAVRFASCAECGGQPALQGAISAKVPVFLQDELGIRKLRDRVRGGGIYGLFFAATTPWDTSKQKMPYIATGFWHIDQERNLEEVKVGLSRSALKTVLSSAEGERLIGECMTGQPGTTSKDALYMMCPDVPRPMAPLARPWYPQQQHSAFPQPRLLSQPGQAQAEEIEQQIQMLQAQLGQVKLQQPQPQSLQPQSQQLRLQSPQSHQFQQLQQPQQQSYQAQQFQQPQLQQFQQPQLHQPQQQSHQIQQLQQFQQPQFQQFQQPQLHQPQQQSHQIQQLQQFQQPQFQQFQQPQLHQPQQQSHQIQQLQQFQQPQFQQPQFQQPQFQQPHQFQQLQFQQPKIQNPIQATDDEEQFDGSAKLKTTMPYYHEAYKQATAYLRTIYDALSENPFLAFHNPYLASHTPPIAARNAVSKLDEINLRLMDRNILNEIDISTGQIKWQDFIKMWKTVLIAEDIRKIKGETYTVDNNALPKFCQENNYPIGWASLPPC</sequence>
<dbReference type="InterPro" id="IPR038028">
    <property type="entry name" value="BPTF"/>
</dbReference>
<reference evidence="2" key="2">
    <citation type="journal article" date="2023" name="IMA Fungus">
        <title>Comparative genomic study of the Penicillium genus elucidates a diverse pangenome and 15 lateral gene transfer events.</title>
        <authorList>
            <person name="Petersen C."/>
            <person name="Sorensen T."/>
            <person name="Nielsen M.R."/>
            <person name="Sondergaard T.E."/>
            <person name="Sorensen J.L."/>
            <person name="Fitzpatrick D.A."/>
            <person name="Frisvad J.C."/>
            <person name="Nielsen K.L."/>
        </authorList>
    </citation>
    <scope>NUCLEOTIDE SEQUENCE</scope>
    <source>
        <strain evidence="2">IBT 21917</strain>
    </source>
</reference>
<dbReference type="GO" id="GO:0016589">
    <property type="term" value="C:NURF complex"/>
    <property type="evidence" value="ECO:0007669"/>
    <property type="project" value="InterPro"/>
</dbReference>
<feature type="region of interest" description="Disordered" evidence="1">
    <location>
        <begin position="311"/>
        <end position="342"/>
    </location>
</feature>
<reference evidence="2" key="1">
    <citation type="submission" date="2022-11" db="EMBL/GenBank/DDBJ databases">
        <authorList>
            <person name="Petersen C."/>
        </authorList>
    </citation>
    <scope>NUCLEOTIDE SEQUENCE</scope>
    <source>
        <strain evidence="2">IBT 21917</strain>
    </source>
</reference>
<dbReference type="EMBL" id="JAPQKO010000001">
    <property type="protein sequence ID" value="KAJ5184195.1"/>
    <property type="molecule type" value="Genomic_DNA"/>
</dbReference>
<dbReference type="PANTHER" id="PTHR45975">
    <property type="entry name" value="NUCLEOSOME-REMODELING FACTOR SUBUNIT BPTF"/>
    <property type="match status" value="1"/>
</dbReference>
<feature type="region of interest" description="Disordered" evidence="1">
    <location>
        <begin position="171"/>
        <end position="193"/>
    </location>
</feature>
<evidence type="ECO:0000313" key="3">
    <source>
        <dbReference type="Proteomes" id="UP001146351"/>
    </source>
</evidence>